<feature type="domain" description="Catalase core" evidence="1">
    <location>
        <begin position="44"/>
        <end position="159"/>
    </location>
</feature>
<protein>
    <submittedName>
        <fullName evidence="2">Catalase</fullName>
    </submittedName>
</protein>
<dbReference type="InterPro" id="IPR018028">
    <property type="entry name" value="Catalase"/>
</dbReference>
<dbReference type="GO" id="GO:0020037">
    <property type="term" value="F:heme binding"/>
    <property type="evidence" value="ECO:0007669"/>
    <property type="project" value="InterPro"/>
</dbReference>
<dbReference type="PATRIC" id="fig|1637645.4.peg.5872"/>
<dbReference type="Proteomes" id="UP000033607">
    <property type="component" value="Unassembled WGS sequence"/>
</dbReference>
<dbReference type="Pfam" id="PF00199">
    <property type="entry name" value="Catalase"/>
    <property type="match status" value="1"/>
</dbReference>
<evidence type="ECO:0000313" key="3">
    <source>
        <dbReference type="Proteomes" id="UP000033607"/>
    </source>
</evidence>
<dbReference type="InterPro" id="IPR011614">
    <property type="entry name" value="Catalase_core"/>
</dbReference>
<dbReference type="SUPFAM" id="SSF56634">
    <property type="entry name" value="Heme-dependent catalase-like"/>
    <property type="match status" value="1"/>
</dbReference>
<dbReference type="EMBL" id="LATL02000300">
    <property type="protein sequence ID" value="KKD37543.1"/>
    <property type="molecule type" value="Genomic_DNA"/>
</dbReference>
<comment type="caution">
    <text evidence="2">The sequence shown here is derived from an EMBL/GenBank/DDBJ whole genome shotgun (WGS) entry which is preliminary data.</text>
</comment>
<organism evidence="2 3">
    <name type="scientific">Limnoraphis robusta CS-951</name>
    <dbReference type="NCBI Taxonomy" id="1637645"/>
    <lineage>
        <taxon>Bacteria</taxon>
        <taxon>Bacillati</taxon>
        <taxon>Cyanobacteriota</taxon>
        <taxon>Cyanophyceae</taxon>
        <taxon>Oscillatoriophycideae</taxon>
        <taxon>Oscillatoriales</taxon>
        <taxon>Sirenicapillariaceae</taxon>
        <taxon>Limnoraphis</taxon>
    </lineage>
</organism>
<name>A0A0F5YFM2_9CYAN</name>
<evidence type="ECO:0000313" key="2">
    <source>
        <dbReference type="EMBL" id="KKD37543.1"/>
    </source>
</evidence>
<sequence>MHSEEFMPSPAKPLEIGQEYPAPGEAEAIANMTAIIEAGLQTDQEPVRRGQHAKHHGCVKAEFIVEANLPENLRVGVFKEPSTFPAWIRFSNGSGNAEQPDTKGDGRGMTVKLMGVEGKKLLDDEKHTQDFLMINHPVFFVRNIPDYVDLFNVIKQSPGKAPLKFFFPSLNPFKWRLSEFRIIRTIQSSKIGNPLLVQYWSTTPYKLGSQAMKYSAKPTSPAPENPTISESENYLREAMVEHLKTKEACFDFLVQLQSDPVKMPIEDPTIQWDSPFIKVATIKIPPQTFDSDEQMEFCEHLSYNPWHSLEAHQPLGGVNRARNLVYKTISDRRRELNQVSPQEPNGEERFPQ</sequence>
<evidence type="ECO:0000259" key="1">
    <source>
        <dbReference type="Pfam" id="PF00199"/>
    </source>
</evidence>
<reference evidence="2 3" key="1">
    <citation type="submission" date="2015-06" db="EMBL/GenBank/DDBJ databases">
        <title>Draft genome assembly of filamentous brackish cyanobacterium Limnoraphis robusta strain CS-951.</title>
        <authorList>
            <person name="Willis A."/>
            <person name="Parks M."/>
            <person name="Burford M.A."/>
        </authorList>
    </citation>
    <scope>NUCLEOTIDE SEQUENCE [LARGE SCALE GENOMIC DNA]</scope>
    <source>
        <strain evidence="2 3">CS-951</strain>
    </source>
</reference>
<dbReference type="Gene3D" id="2.40.180.10">
    <property type="entry name" value="Catalase core domain"/>
    <property type="match status" value="1"/>
</dbReference>
<dbReference type="AlphaFoldDB" id="A0A0F5YFM2"/>
<dbReference type="GO" id="GO:0006979">
    <property type="term" value="P:response to oxidative stress"/>
    <property type="evidence" value="ECO:0007669"/>
    <property type="project" value="InterPro"/>
</dbReference>
<dbReference type="PROSITE" id="PS51402">
    <property type="entry name" value="CATALASE_3"/>
    <property type="match status" value="1"/>
</dbReference>
<dbReference type="PANTHER" id="PTHR36195:SF4">
    <property type="entry name" value="DOMAIN PROTEIN, PUTATIVE (AFU_ORTHOLOGUE AFUA_5G01990)-RELATED"/>
    <property type="match status" value="1"/>
</dbReference>
<dbReference type="PANTHER" id="PTHR36195">
    <property type="entry name" value="DOMAIN PROTEIN, PUTATIVE (AFU_ORTHOLOGUE AFUA_5G01990)-RELATED-RELATED"/>
    <property type="match status" value="1"/>
</dbReference>
<gene>
    <name evidence="2" type="ORF">WN50_13790</name>
</gene>
<dbReference type="CDD" id="cd08152">
    <property type="entry name" value="y4iL_like"/>
    <property type="match status" value="1"/>
</dbReference>
<accession>A0A0F5YFM2</accession>
<dbReference type="GO" id="GO:0004096">
    <property type="term" value="F:catalase activity"/>
    <property type="evidence" value="ECO:0007669"/>
    <property type="project" value="InterPro"/>
</dbReference>
<proteinExistence type="predicted"/>
<dbReference type="InterPro" id="IPR020835">
    <property type="entry name" value="Catalase_sf"/>
</dbReference>